<comment type="caution">
    <text evidence="1">The sequence shown here is derived from an EMBL/GenBank/DDBJ whole genome shotgun (WGS) entry which is preliminary data.</text>
</comment>
<dbReference type="GeneID" id="60598301"/>
<evidence type="ECO:0000313" key="2">
    <source>
        <dbReference type="Proteomes" id="UP000646844"/>
    </source>
</evidence>
<dbReference type="EMBL" id="DUJO01000012">
    <property type="protein sequence ID" value="HII73333.1"/>
    <property type="molecule type" value="Genomic_DNA"/>
</dbReference>
<accession>A0A832TPS6</accession>
<dbReference type="Proteomes" id="UP000646844">
    <property type="component" value="Unassembled WGS sequence"/>
</dbReference>
<proteinExistence type="predicted"/>
<dbReference type="AlphaFoldDB" id="A0A832TPS6"/>
<reference evidence="1" key="1">
    <citation type="journal article" date="2020" name="bioRxiv">
        <title>A rank-normalized archaeal taxonomy based on genome phylogeny resolves widespread incomplete and uneven classifications.</title>
        <authorList>
            <person name="Rinke C."/>
            <person name="Chuvochina M."/>
            <person name="Mussig A.J."/>
            <person name="Chaumeil P.-A."/>
            <person name="Waite D.W."/>
            <person name="Whitman W.B."/>
            <person name="Parks D.H."/>
            <person name="Hugenholtz P."/>
        </authorList>
    </citation>
    <scope>NUCLEOTIDE SEQUENCE</scope>
    <source>
        <strain evidence="1">UBA8838</strain>
    </source>
</reference>
<protein>
    <submittedName>
        <fullName evidence="1">Uncharacterized protein</fullName>
    </submittedName>
</protein>
<dbReference type="RefSeq" id="WP_198429767.1">
    <property type="nucleotide sequence ID" value="NZ_BAABQO010000005.1"/>
</dbReference>
<name>A0A832TPS6_9CREN</name>
<sequence>MILVIDNNGNILATFSNEEDSYNFVKEKMKEGKKIRIIPPAQLYMK</sequence>
<organism evidence="1 2">
    <name type="scientific">Sulfurisphaera tokodaii</name>
    <dbReference type="NCBI Taxonomy" id="111955"/>
    <lineage>
        <taxon>Archaea</taxon>
        <taxon>Thermoproteota</taxon>
        <taxon>Thermoprotei</taxon>
        <taxon>Sulfolobales</taxon>
        <taxon>Sulfolobaceae</taxon>
        <taxon>Sulfurisphaera</taxon>
    </lineage>
</organism>
<evidence type="ECO:0000313" key="1">
    <source>
        <dbReference type="EMBL" id="HII73333.1"/>
    </source>
</evidence>
<gene>
    <name evidence="1" type="ORF">HA332_02785</name>
</gene>